<dbReference type="InterPro" id="IPR051604">
    <property type="entry name" value="Ergot_Alk_Oxidoreductase"/>
</dbReference>
<feature type="domain" description="NAD(P)-binding" evidence="1">
    <location>
        <begin position="9"/>
        <end position="175"/>
    </location>
</feature>
<dbReference type="Gene3D" id="3.40.50.720">
    <property type="entry name" value="NAD(P)-binding Rossmann-like Domain"/>
    <property type="match status" value="1"/>
</dbReference>
<sequence length="262" mass="28227">MATSMLVTGGTGTIGSQVVPLLRDAGREVRVLSRRQHEPGGGVEYAVGDVLKDEGLDAALDGIETLVHLAGGVRGDDVATRNLVRAASRGGVRHLVLISVTGADRMPQRFLRTQLKAEQAVAASGVPWTTLRAAQFHDFALKLIRMMAKPPIVPVGKDLRLQPVDPRDVAERLVELALGEPAGLVPDMAGPKVYVLPELVRGYLEASGKRRVLLPFRVPGKAGRAYRDGDNLPREGAVLGTRTWEEFLAEKFPRKETAAHTA</sequence>
<dbReference type="RefSeq" id="WP_344896135.1">
    <property type="nucleotide sequence ID" value="NZ_BAABAS010000006.1"/>
</dbReference>
<reference evidence="3" key="1">
    <citation type="journal article" date="2019" name="Int. J. Syst. Evol. Microbiol.">
        <title>The Global Catalogue of Microorganisms (GCM) 10K type strain sequencing project: providing services to taxonomists for standard genome sequencing and annotation.</title>
        <authorList>
            <consortium name="The Broad Institute Genomics Platform"/>
            <consortium name="The Broad Institute Genome Sequencing Center for Infectious Disease"/>
            <person name="Wu L."/>
            <person name="Ma J."/>
        </authorList>
    </citation>
    <scope>NUCLEOTIDE SEQUENCE [LARGE SCALE GENOMIC DNA]</scope>
    <source>
        <strain evidence="3">JCM 17440</strain>
    </source>
</reference>
<dbReference type="Pfam" id="PF13460">
    <property type="entry name" value="NAD_binding_10"/>
    <property type="match status" value="1"/>
</dbReference>
<protein>
    <submittedName>
        <fullName evidence="2">NAD(P)H-binding protein</fullName>
    </submittedName>
</protein>
<dbReference type="Proteomes" id="UP001501710">
    <property type="component" value="Unassembled WGS sequence"/>
</dbReference>
<accession>A0ABP8C0U2</accession>
<dbReference type="EMBL" id="BAABAS010000006">
    <property type="protein sequence ID" value="GAA4231723.1"/>
    <property type="molecule type" value="Genomic_DNA"/>
</dbReference>
<dbReference type="SUPFAM" id="SSF51735">
    <property type="entry name" value="NAD(P)-binding Rossmann-fold domains"/>
    <property type="match status" value="1"/>
</dbReference>
<keyword evidence="3" id="KW-1185">Reference proteome</keyword>
<evidence type="ECO:0000259" key="1">
    <source>
        <dbReference type="Pfam" id="PF13460"/>
    </source>
</evidence>
<comment type="caution">
    <text evidence="2">The sequence shown here is derived from an EMBL/GenBank/DDBJ whole genome shotgun (WGS) entry which is preliminary data.</text>
</comment>
<dbReference type="PANTHER" id="PTHR43162:SF1">
    <property type="entry name" value="PRESTALK A DIFFERENTIATION PROTEIN A"/>
    <property type="match status" value="1"/>
</dbReference>
<dbReference type="InterPro" id="IPR036291">
    <property type="entry name" value="NAD(P)-bd_dom_sf"/>
</dbReference>
<evidence type="ECO:0000313" key="3">
    <source>
        <dbReference type="Proteomes" id="UP001501710"/>
    </source>
</evidence>
<evidence type="ECO:0000313" key="2">
    <source>
        <dbReference type="EMBL" id="GAA4231723.1"/>
    </source>
</evidence>
<proteinExistence type="predicted"/>
<organism evidence="2 3">
    <name type="scientific">Actinomadura meridiana</name>
    <dbReference type="NCBI Taxonomy" id="559626"/>
    <lineage>
        <taxon>Bacteria</taxon>
        <taxon>Bacillati</taxon>
        <taxon>Actinomycetota</taxon>
        <taxon>Actinomycetes</taxon>
        <taxon>Streptosporangiales</taxon>
        <taxon>Thermomonosporaceae</taxon>
        <taxon>Actinomadura</taxon>
    </lineage>
</organism>
<dbReference type="InterPro" id="IPR016040">
    <property type="entry name" value="NAD(P)-bd_dom"/>
</dbReference>
<name>A0ABP8C0U2_9ACTN</name>
<gene>
    <name evidence="2" type="ORF">GCM10022254_29720</name>
</gene>
<dbReference type="PANTHER" id="PTHR43162">
    <property type="match status" value="1"/>
</dbReference>